<evidence type="ECO:0000313" key="2">
    <source>
        <dbReference type="Proteomes" id="UP000790709"/>
    </source>
</evidence>
<name>A0ACB8BHZ3_9AGAM</name>
<keyword evidence="2" id="KW-1185">Reference proteome</keyword>
<dbReference type="EMBL" id="MU266424">
    <property type="protein sequence ID" value="KAH7924433.1"/>
    <property type="molecule type" value="Genomic_DNA"/>
</dbReference>
<evidence type="ECO:0000313" key="1">
    <source>
        <dbReference type="EMBL" id="KAH7924433.1"/>
    </source>
</evidence>
<protein>
    <submittedName>
        <fullName evidence="1">Uncharacterized protein</fullName>
    </submittedName>
</protein>
<reference evidence="1" key="1">
    <citation type="journal article" date="2021" name="New Phytol.">
        <title>Evolutionary innovations through gain and loss of genes in the ectomycorrhizal Boletales.</title>
        <authorList>
            <person name="Wu G."/>
            <person name="Miyauchi S."/>
            <person name="Morin E."/>
            <person name="Kuo A."/>
            <person name="Drula E."/>
            <person name="Varga T."/>
            <person name="Kohler A."/>
            <person name="Feng B."/>
            <person name="Cao Y."/>
            <person name="Lipzen A."/>
            <person name="Daum C."/>
            <person name="Hundley H."/>
            <person name="Pangilinan J."/>
            <person name="Johnson J."/>
            <person name="Barry K."/>
            <person name="LaButti K."/>
            <person name="Ng V."/>
            <person name="Ahrendt S."/>
            <person name="Min B."/>
            <person name="Choi I.G."/>
            <person name="Park H."/>
            <person name="Plett J.M."/>
            <person name="Magnuson J."/>
            <person name="Spatafora J.W."/>
            <person name="Nagy L.G."/>
            <person name="Henrissat B."/>
            <person name="Grigoriev I.V."/>
            <person name="Yang Z.L."/>
            <person name="Xu J."/>
            <person name="Martin F.M."/>
        </authorList>
    </citation>
    <scope>NUCLEOTIDE SEQUENCE</scope>
    <source>
        <strain evidence="1">KUC20120723A-06</strain>
    </source>
</reference>
<organism evidence="1 2">
    <name type="scientific">Leucogyrophana mollusca</name>
    <dbReference type="NCBI Taxonomy" id="85980"/>
    <lineage>
        <taxon>Eukaryota</taxon>
        <taxon>Fungi</taxon>
        <taxon>Dikarya</taxon>
        <taxon>Basidiomycota</taxon>
        <taxon>Agaricomycotina</taxon>
        <taxon>Agaricomycetes</taxon>
        <taxon>Agaricomycetidae</taxon>
        <taxon>Boletales</taxon>
        <taxon>Boletales incertae sedis</taxon>
        <taxon>Leucogyrophana</taxon>
    </lineage>
</organism>
<accession>A0ACB8BHZ3</accession>
<proteinExistence type="predicted"/>
<dbReference type="Proteomes" id="UP000790709">
    <property type="component" value="Unassembled WGS sequence"/>
</dbReference>
<comment type="caution">
    <text evidence="1">The sequence shown here is derived from an EMBL/GenBank/DDBJ whole genome shotgun (WGS) entry which is preliminary data.</text>
</comment>
<gene>
    <name evidence="1" type="ORF">BV22DRAFT_1035109</name>
</gene>
<sequence>MGQENYRAMDETVQTKGPRESLVDETFDLHQHALSVQRSFGEVKEALAGLSLRNSSLNPAFRRKCTGLQRSWDSLHKDYVALLWDSREVAGKARAILRDFSSMFLDYIIDPNIRQDRKRADLRQMEKLVEDQGGTLKMCQHVKSLDAEMSKFHQELKLVVDEFSEAVKDPGIMSSVKHDMENISLQLDRIKSEVSDASVTDAPPNSAQIQQEHREAQKKLDVVQALFQKLPESIDKCRVDLNVARALQDALEVISPENASISQKLGVFSAVWETIRVDLLEIEKMHNDSKSPSDATLLRNRVDATKRTYSQIYDALAYYESFTSIIVKKPSRL</sequence>